<proteinExistence type="predicted"/>
<feature type="chain" id="PRO_5031411203" description="Lipoprotein" evidence="1">
    <location>
        <begin position="22"/>
        <end position="124"/>
    </location>
</feature>
<gene>
    <name evidence="2" type="ORF">H3H39_27200</name>
</gene>
<evidence type="ECO:0000313" key="3">
    <source>
        <dbReference type="Proteomes" id="UP000573499"/>
    </source>
</evidence>
<reference evidence="2 3" key="1">
    <citation type="submission" date="2020-07" db="EMBL/GenBank/DDBJ databases">
        <title>Novel species isolated from subtropical streams in China.</title>
        <authorList>
            <person name="Lu H."/>
        </authorList>
    </citation>
    <scope>NUCLEOTIDE SEQUENCE [LARGE SCALE GENOMIC DNA]</scope>
    <source>
        <strain evidence="2 3">LX47W</strain>
    </source>
</reference>
<dbReference type="Proteomes" id="UP000573499">
    <property type="component" value="Unassembled WGS sequence"/>
</dbReference>
<protein>
    <recommendedName>
        <fullName evidence="4">Lipoprotein</fullName>
    </recommendedName>
</protein>
<evidence type="ECO:0000313" key="2">
    <source>
        <dbReference type="EMBL" id="MBA5690727.1"/>
    </source>
</evidence>
<dbReference type="RefSeq" id="WP_182157675.1">
    <property type="nucleotide sequence ID" value="NZ_JACEZU010000025.1"/>
</dbReference>
<evidence type="ECO:0008006" key="4">
    <source>
        <dbReference type="Google" id="ProtNLM"/>
    </source>
</evidence>
<accession>A0A7W2FFF8</accession>
<dbReference type="AlphaFoldDB" id="A0A7W2FFF8"/>
<keyword evidence="3" id="KW-1185">Reference proteome</keyword>
<evidence type="ECO:0000256" key="1">
    <source>
        <dbReference type="SAM" id="SignalP"/>
    </source>
</evidence>
<organism evidence="2 3">
    <name type="scientific">Rugamonas apoptosis</name>
    <dbReference type="NCBI Taxonomy" id="2758570"/>
    <lineage>
        <taxon>Bacteria</taxon>
        <taxon>Pseudomonadati</taxon>
        <taxon>Pseudomonadota</taxon>
        <taxon>Betaproteobacteria</taxon>
        <taxon>Burkholderiales</taxon>
        <taxon>Oxalobacteraceae</taxon>
        <taxon>Telluria group</taxon>
        <taxon>Rugamonas</taxon>
    </lineage>
</organism>
<dbReference type="EMBL" id="JACEZU010000025">
    <property type="protein sequence ID" value="MBA5690727.1"/>
    <property type="molecule type" value="Genomic_DNA"/>
</dbReference>
<sequence>MNSTPLVLIAIVVGMVCSACAPLPAEHDVDWKNGARHGWVSGFYDAATPRSELPKCLAGVPAQELATHRFVRIDYRHSRRMMVEVAELPGDALVKLGDRVELWPQDCDQGKLSRISRIMPPPAT</sequence>
<feature type="signal peptide" evidence="1">
    <location>
        <begin position="1"/>
        <end position="21"/>
    </location>
</feature>
<keyword evidence="1" id="KW-0732">Signal</keyword>
<name>A0A7W2FFF8_9BURK</name>
<comment type="caution">
    <text evidence="2">The sequence shown here is derived from an EMBL/GenBank/DDBJ whole genome shotgun (WGS) entry which is preliminary data.</text>
</comment>